<reference evidence="1" key="1">
    <citation type="submission" date="2017-12" db="EMBL/GenBank/DDBJ databases">
        <title>High-resolution comparative analysis of great ape genomes.</title>
        <authorList>
            <person name="Pollen A."/>
            <person name="Hastie A."/>
            <person name="Hormozdiari F."/>
            <person name="Dougherty M."/>
            <person name="Liu R."/>
            <person name="Chaisson M."/>
            <person name="Hoppe E."/>
            <person name="Hill C."/>
            <person name="Pang A."/>
            <person name="Hillier L."/>
            <person name="Baker C."/>
            <person name="Armstrong J."/>
            <person name="Shendure J."/>
            <person name="Paten B."/>
            <person name="Wilson R."/>
            <person name="Chao H."/>
            <person name="Schneider V."/>
            <person name="Ventura M."/>
            <person name="Kronenberg Z."/>
            <person name="Murali S."/>
            <person name="Gordon D."/>
            <person name="Cantsilieris S."/>
            <person name="Munson K."/>
            <person name="Nelson B."/>
            <person name="Raja A."/>
            <person name="Underwood J."/>
            <person name="Diekhans M."/>
            <person name="Fiddes I."/>
            <person name="Haussler D."/>
            <person name="Eichler E."/>
        </authorList>
    </citation>
    <scope>NUCLEOTIDE SEQUENCE [LARGE SCALE GENOMIC DNA]</scope>
    <source>
        <strain evidence="1">Susie</strain>
    </source>
</reference>
<proteinExistence type="predicted"/>
<name>A0A2J8WZV9_PONAB</name>
<evidence type="ECO:0000313" key="1">
    <source>
        <dbReference type="EMBL" id="PNJ75307.1"/>
    </source>
</evidence>
<dbReference type="AlphaFoldDB" id="A0A2J8WZV9"/>
<comment type="caution">
    <text evidence="1">The sequence shown here is derived from an EMBL/GenBank/DDBJ whole genome shotgun (WGS) entry which is preliminary data.</text>
</comment>
<organism evidence="1">
    <name type="scientific">Pongo abelii</name>
    <name type="common">Sumatran orangutan</name>
    <name type="synonym">Pongo pygmaeus abelii</name>
    <dbReference type="NCBI Taxonomy" id="9601"/>
    <lineage>
        <taxon>Eukaryota</taxon>
        <taxon>Metazoa</taxon>
        <taxon>Chordata</taxon>
        <taxon>Craniata</taxon>
        <taxon>Vertebrata</taxon>
        <taxon>Euteleostomi</taxon>
        <taxon>Mammalia</taxon>
        <taxon>Eutheria</taxon>
        <taxon>Euarchontoglires</taxon>
        <taxon>Primates</taxon>
        <taxon>Haplorrhini</taxon>
        <taxon>Catarrhini</taxon>
        <taxon>Hominidae</taxon>
        <taxon>Pongo</taxon>
    </lineage>
</organism>
<protein>
    <submittedName>
        <fullName evidence="1">CHEK1 isoform 16</fullName>
    </submittedName>
</protein>
<accession>A0A2J8WZV9</accession>
<gene>
    <name evidence="1" type="ORF">CR201_G0005810</name>
</gene>
<sequence length="114" mass="12705">MRSAVLKSLQPGSLSDCKATLGGSGNLSASVFWTFRGAGHGNARCLALRRGCASLRQRDASKFWREKRCIWIPAVVGKGQSAECSVESWQFPLWKTGTWCKPWEKVPMEKFNLL</sequence>
<dbReference type="EMBL" id="NDHI03003374">
    <property type="protein sequence ID" value="PNJ75307.1"/>
    <property type="molecule type" value="Genomic_DNA"/>
</dbReference>